<keyword evidence="8" id="KW-1185">Reference proteome</keyword>
<dbReference type="PANTHER" id="PTHR46485">
    <property type="entry name" value="LIM DOMAIN KINASE 1"/>
    <property type="match status" value="1"/>
</dbReference>
<keyword evidence="4" id="KW-0418">Kinase</keyword>
<proteinExistence type="predicted"/>
<evidence type="ECO:0000256" key="5">
    <source>
        <dbReference type="ARBA" id="ARBA00022840"/>
    </source>
</evidence>
<dbReference type="GO" id="GO:0004674">
    <property type="term" value="F:protein serine/threonine kinase activity"/>
    <property type="evidence" value="ECO:0007669"/>
    <property type="project" value="UniProtKB-KW"/>
</dbReference>
<dbReference type="Gene3D" id="1.10.510.10">
    <property type="entry name" value="Transferase(Phosphotransferase) domain 1"/>
    <property type="match status" value="1"/>
</dbReference>
<comment type="caution">
    <text evidence="7">The sequence shown here is derived from an EMBL/GenBank/DDBJ whole genome shotgun (WGS) entry which is preliminary data.</text>
</comment>
<dbReference type="InterPro" id="IPR011009">
    <property type="entry name" value="Kinase-like_dom_sf"/>
</dbReference>
<evidence type="ECO:0000256" key="1">
    <source>
        <dbReference type="ARBA" id="ARBA00022527"/>
    </source>
</evidence>
<dbReference type="InterPro" id="IPR050940">
    <property type="entry name" value="Actin_reg-Ser/Thr_kinase"/>
</dbReference>
<organism evidence="7 8">
    <name type="scientific">Glomus cerebriforme</name>
    <dbReference type="NCBI Taxonomy" id="658196"/>
    <lineage>
        <taxon>Eukaryota</taxon>
        <taxon>Fungi</taxon>
        <taxon>Fungi incertae sedis</taxon>
        <taxon>Mucoromycota</taxon>
        <taxon>Glomeromycotina</taxon>
        <taxon>Glomeromycetes</taxon>
        <taxon>Glomerales</taxon>
        <taxon>Glomeraceae</taxon>
        <taxon>Glomus</taxon>
    </lineage>
</organism>
<keyword evidence="2" id="KW-0808">Transferase</keyword>
<dbReference type="Proteomes" id="UP000265703">
    <property type="component" value="Unassembled WGS sequence"/>
</dbReference>
<evidence type="ECO:0000313" key="8">
    <source>
        <dbReference type="Proteomes" id="UP000265703"/>
    </source>
</evidence>
<dbReference type="GO" id="GO:0005524">
    <property type="term" value="F:ATP binding"/>
    <property type="evidence" value="ECO:0007669"/>
    <property type="project" value="UniProtKB-KW"/>
</dbReference>
<feature type="domain" description="Protein kinase" evidence="6">
    <location>
        <begin position="1"/>
        <end position="114"/>
    </location>
</feature>
<dbReference type="PANTHER" id="PTHR46485:SF5">
    <property type="entry name" value="CENTER DIVIDER, ISOFORM A"/>
    <property type="match status" value="1"/>
</dbReference>
<name>A0A397TFI4_9GLOM</name>
<keyword evidence="5" id="KW-0067">ATP-binding</keyword>
<evidence type="ECO:0000256" key="4">
    <source>
        <dbReference type="ARBA" id="ARBA00022777"/>
    </source>
</evidence>
<dbReference type="SUPFAM" id="SSF56112">
    <property type="entry name" value="Protein kinase-like (PK-like)"/>
    <property type="match status" value="1"/>
</dbReference>
<dbReference type="OrthoDB" id="544350at2759"/>
<keyword evidence="1" id="KW-0723">Serine/threonine-protein kinase</keyword>
<dbReference type="Pfam" id="PF00069">
    <property type="entry name" value="Pkinase"/>
    <property type="match status" value="1"/>
</dbReference>
<evidence type="ECO:0000256" key="2">
    <source>
        <dbReference type="ARBA" id="ARBA00022679"/>
    </source>
</evidence>
<dbReference type="PROSITE" id="PS50011">
    <property type="entry name" value="PROTEIN_KINASE_DOM"/>
    <property type="match status" value="1"/>
</dbReference>
<protein>
    <recommendedName>
        <fullName evidence="6">Protein kinase domain-containing protein</fullName>
    </recommendedName>
</protein>
<dbReference type="InterPro" id="IPR000719">
    <property type="entry name" value="Prot_kinase_dom"/>
</dbReference>
<evidence type="ECO:0000259" key="6">
    <source>
        <dbReference type="PROSITE" id="PS50011"/>
    </source>
</evidence>
<dbReference type="EMBL" id="QKYT01000036">
    <property type="protein sequence ID" value="RIA97003.1"/>
    <property type="molecule type" value="Genomic_DNA"/>
</dbReference>
<sequence>MNNSVHIIKIYVITKDPKTSNFMMVMEYAKNSNLRQTLNSDFNSLSWWNKNILRDIPYGLLMIHEKVLTHQDFHSGNILSKENYDRCIVTDLGLCKPVNEKSEKYKKNVYGVSL</sequence>
<evidence type="ECO:0000256" key="3">
    <source>
        <dbReference type="ARBA" id="ARBA00022741"/>
    </source>
</evidence>
<gene>
    <name evidence="7" type="ORF">C1645_856029</name>
</gene>
<reference evidence="7 8" key="1">
    <citation type="submission" date="2018-06" db="EMBL/GenBank/DDBJ databases">
        <title>Comparative genomics reveals the genomic features of Rhizophagus irregularis, R. cerebriforme, R. diaphanum and Gigaspora rosea, and their symbiotic lifestyle signature.</title>
        <authorList>
            <person name="Morin E."/>
            <person name="San Clemente H."/>
            <person name="Chen E.C.H."/>
            <person name="De La Providencia I."/>
            <person name="Hainaut M."/>
            <person name="Kuo A."/>
            <person name="Kohler A."/>
            <person name="Murat C."/>
            <person name="Tang N."/>
            <person name="Roy S."/>
            <person name="Loubradou J."/>
            <person name="Henrissat B."/>
            <person name="Grigoriev I.V."/>
            <person name="Corradi N."/>
            <person name="Roux C."/>
            <person name="Martin F.M."/>
        </authorList>
    </citation>
    <scope>NUCLEOTIDE SEQUENCE [LARGE SCALE GENOMIC DNA]</scope>
    <source>
        <strain evidence="7 8">DAOM 227022</strain>
    </source>
</reference>
<keyword evidence="3" id="KW-0547">Nucleotide-binding</keyword>
<dbReference type="AlphaFoldDB" id="A0A397TFI4"/>
<accession>A0A397TFI4</accession>
<evidence type="ECO:0000313" key="7">
    <source>
        <dbReference type="EMBL" id="RIA97003.1"/>
    </source>
</evidence>